<keyword evidence="3" id="KW-1185">Reference proteome</keyword>
<proteinExistence type="predicted"/>
<protein>
    <submittedName>
        <fullName evidence="2">Uncharacterized protein</fullName>
    </submittedName>
</protein>
<organism evidence="2 3">
    <name type="scientific">Pendulispora rubella</name>
    <dbReference type="NCBI Taxonomy" id="2741070"/>
    <lineage>
        <taxon>Bacteria</taxon>
        <taxon>Pseudomonadati</taxon>
        <taxon>Myxococcota</taxon>
        <taxon>Myxococcia</taxon>
        <taxon>Myxococcales</taxon>
        <taxon>Sorangiineae</taxon>
        <taxon>Pendulisporaceae</taxon>
        <taxon>Pendulispora</taxon>
    </lineage>
</organism>
<sequence length="51" mass="5373">MLDRLPTWGVEALAAVRDDELTALGEVPAERETSSGVRARGTNSLAQAAGY</sequence>
<evidence type="ECO:0000256" key="1">
    <source>
        <dbReference type="SAM" id="MobiDB-lite"/>
    </source>
</evidence>
<accession>A0ABZ2LHL2</accession>
<evidence type="ECO:0000313" key="2">
    <source>
        <dbReference type="EMBL" id="WXB10416.1"/>
    </source>
</evidence>
<reference evidence="2" key="1">
    <citation type="submission" date="2021-12" db="EMBL/GenBank/DDBJ databases">
        <title>Discovery of the Pendulisporaceae a myxobacterial family with distinct sporulation behavior and unique specialized metabolism.</title>
        <authorList>
            <person name="Garcia R."/>
            <person name="Popoff A."/>
            <person name="Bader C.D."/>
            <person name="Loehr J."/>
            <person name="Walesch S."/>
            <person name="Walt C."/>
            <person name="Boldt J."/>
            <person name="Bunk B."/>
            <person name="Haeckl F.J.F.P.J."/>
            <person name="Gunesch A.P."/>
            <person name="Birkelbach J."/>
            <person name="Nuebel U."/>
            <person name="Pietschmann T."/>
            <person name="Bach T."/>
            <person name="Mueller R."/>
        </authorList>
    </citation>
    <scope>NUCLEOTIDE SEQUENCE</scope>
    <source>
        <strain evidence="2">MSr11367</strain>
    </source>
</reference>
<evidence type="ECO:0000313" key="3">
    <source>
        <dbReference type="Proteomes" id="UP001374803"/>
    </source>
</evidence>
<name>A0ABZ2LHL2_9BACT</name>
<gene>
    <name evidence="2" type="ORF">LVJ94_24710</name>
</gene>
<dbReference type="RefSeq" id="WP_394840091.1">
    <property type="nucleotide sequence ID" value="NZ_CP089929.1"/>
</dbReference>
<dbReference type="Proteomes" id="UP001374803">
    <property type="component" value="Chromosome"/>
</dbReference>
<feature type="compositionally biased region" description="Polar residues" evidence="1">
    <location>
        <begin position="41"/>
        <end position="51"/>
    </location>
</feature>
<dbReference type="EMBL" id="CP089983">
    <property type="protein sequence ID" value="WXB10416.1"/>
    <property type="molecule type" value="Genomic_DNA"/>
</dbReference>
<feature type="region of interest" description="Disordered" evidence="1">
    <location>
        <begin position="26"/>
        <end position="51"/>
    </location>
</feature>